<dbReference type="OrthoDB" id="1921056at2759"/>
<gene>
    <name evidence="3" type="primary">LOC111308011</name>
</gene>
<dbReference type="GeneID" id="111308011"/>
<sequence length="172" mass="19767">MAYYRRGDSIFDSFSLSPLPYPVLLILALTSIFLGISWYVNYDSVLETVEEQMSWVLFATPVVLILLARWLSSMETSDMLFGSSPWERRRRTHHLPSEGTSPWAVAAFIVLLLILVQYQSVFRESWLSTGTFIRSKIKKSAPPIFDSEKIEWYNLEAYVVSVLSSNKPENCI</sequence>
<name>A0A6P6ABD6_DURZI</name>
<keyword evidence="2" id="KW-1185">Reference proteome</keyword>
<dbReference type="PANTHER" id="PTHR33306">
    <property type="entry name" value="EXPRESSED PROTEIN-RELATED-RELATED"/>
    <property type="match status" value="1"/>
</dbReference>
<organism evidence="2 3">
    <name type="scientific">Durio zibethinus</name>
    <name type="common">Durian</name>
    <dbReference type="NCBI Taxonomy" id="66656"/>
    <lineage>
        <taxon>Eukaryota</taxon>
        <taxon>Viridiplantae</taxon>
        <taxon>Streptophyta</taxon>
        <taxon>Embryophyta</taxon>
        <taxon>Tracheophyta</taxon>
        <taxon>Spermatophyta</taxon>
        <taxon>Magnoliopsida</taxon>
        <taxon>eudicotyledons</taxon>
        <taxon>Gunneridae</taxon>
        <taxon>Pentapetalae</taxon>
        <taxon>rosids</taxon>
        <taxon>malvids</taxon>
        <taxon>Malvales</taxon>
        <taxon>Malvaceae</taxon>
        <taxon>Helicteroideae</taxon>
        <taxon>Durio</taxon>
    </lineage>
</organism>
<evidence type="ECO:0000256" key="1">
    <source>
        <dbReference type="SAM" id="Phobius"/>
    </source>
</evidence>
<feature type="transmembrane region" description="Helical" evidence="1">
    <location>
        <begin position="99"/>
        <end position="118"/>
    </location>
</feature>
<keyword evidence="1" id="KW-0812">Transmembrane</keyword>
<evidence type="ECO:0000313" key="2">
    <source>
        <dbReference type="Proteomes" id="UP000515121"/>
    </source>
</evidence>
<dbReference type="KEGG" id="dzi:111308011"/>
<dbReference type="PANTHER" id="PTHR33306:SF7">
    <property type="entry name" value="EXPRESSED PROTEIN"/>
    <property type="match status" value="1"/>
</dbReference>
<feature type="transmembrane region" description="Helical" evidence="1">
    <location>
        <begin position="21"/>
        <end position="40"/>
    </location>
</feature>
<protein>
    <submittedName>
        <fullName evidence="3">Uncharacterized protein LOC111308011</fullName>
    </submittedName>
</protein>
<proteinExistence type="predicted"/>
<dbReference type="Proteomes" id="UP000515121">
    <property type="component" value="Unplaced"/>
</dbReference>
<dbReference type="RefSeq" id="XP_022762113.1">
    <property type="nucleotide sequence ID" value="XM_022906378.1"/>
</dbReference>
<reference evidence="3" key="1">
    <citation type="submission" date="2025-08" db="UniProtKB">
        <authorList>
            <consortium name="RefSeq"/>
        </authorList>
    </citation>
    <scope>IDENTIFICATION</scope>
    <source>
        <tissue evidence="3">Fruit stalk</tissue>
    </source>
</reference>
<feature type="transmembrane region" description="Helical" evidence="1">
    <location>
        <begin position="52"/>
        <end position="71"/>
    </location>
</feature>
<keyword evidence="1" id="KW-1133">Transmembrane helix</keyword>
<keyword evidence="1" id="KW-0472">Membrane</keyword>
<dbReference type="AlphaFoldDB" id="A0A6P6ABD6"/>
<evidence type="ECO:0000313" key="3">
    <source>
        <dbReference type="RefSeq" id="XP_022762113.1"/>
    </source>
</evidence>
<accession>A0A6P6ABD6</accession>